<feature type="signal peptide" evidence="1">
    <location>
        <begin position="1"/>
        <end position="23"/>
    </location>
</feature>
<feature type="chain" id="PRO_5014774449" evidence="1">
    <location>
        <begin position="24"/>
        <end position="52"/>
    </location>
</feature>
<dbReference type="Proteomes" id="UP000233469">
    <property type="component" value="Unassembled WGS sequence"/>
</dbReference>
<keyword evidence="1" id="KW-0732">Signal</keyword>
<evidence type="ECO:0000313" key="2">
    <source>
        <dbReference type="EMBL" id="PKK69875.1"/>
    </source>
</evidence>
<name>A0A2N1N7H7_9GLOM</name>
<reference evidence="2 3" key="2">
    <citation type="submission" date="2017-10" db="EMBL/GenBank/DDBJ databases">
        <title>Extensive intraspecific genome diversity in a model arbuscular mycorrhizal fungus.</title>
        <authorList>
            <person name="Chen E.C.H."/>
            <person name="Morin E."/>
            <person name="Baudet D."/>
            <person name="Noel J."/>
            <person name="Ndikumana S."/>
            <person name="Charron P."/>
            <person name="St-Onge C."/>
            <person name="Giorgi J."/>
            <person name="Grigoriev I.V."/>
            <person name="Roux C."/>
            <person name="Martin F.M."/>
            <person name="Corradi N."/>
        </authorList>
    </citation>
    <scope>NUCLEOTIDE SEQUENCE [LARGE SCALE GENOMIC DNA]</scope>
    <source>
        <strain evidence="2 3">C2</strain>
    </source>
</reference>
<accession>A0A2N1N7H7</accession>
<dbReference type="AlphaFoldDB" id="A0A2N1N7H7"/>
<organism evidence="2 3">
    <name type="scientific">Rhizophagus irregularis</name>
    <dbReference type="NCBI Taxonomy" id="588596"/>
    <lineage>
        <taxon>Eukaryota</taxon>
        <taxon>Fungi</taxon>
        <taxon>Fungi incertae sedis</taxon>
        <taxon>Mucoromycota</taxon>
        <taxon>Glomeromycotina</taxon>
        <taxon>Glomeromycetes</taxon>
        <taxon>Glomerales</taxon>
        <taxon>Glomeraceae</taxon>
        <taxon>Rhizophagus</taxon>
    </lineage>
</organism>
<evidence type="ECO:0000256" key="1">
    <source>
        <dbReference type="SAM" id="SignalP"/>
    </source>
</evidence>
<gene>
    <name evidence="2" type="ORF">RhiirC2_485872</name>
</gene>
<reference evidence="2 3" key="1">
    <citation type="submission" date="2016-04" db="EMBL/GenBank/DDBJ databases">
        <title>Genome analyses suggest a sexual origin of heterokaryosis in a supposedly ancient asexual fungus.</title>
        <authorList>
            <person name="Ropars J."/>
            <person name="Sedzielewska K."/>
            <person name="Noel J."/>
            <person name="Charron P."/>
            <person name="Farinelli L."/>
            <person name="Marton T."/>
            <person name="Kruger M."/>
            <person name="Pelin A."/>
            <person name="Brachmann A."/>
            <person name="Corradi N."/>
        </authorList>
    </citation>
    <scope>NUCLEOTIDE SEQUENCE [LARGE SCALE GENOMIC DNA]</scope>
    <source>
        <strain evidence="2 3">C2</strain>
    </source>
</reference>
<dbReference type="EMBL" id="LLXL01000679">
    <property type="protein sequence ID" value="PKK69875.1"/>
    <property type="molecule type" value="Genomic_DNA"/>
</dbReference>
<evidence type="ECO:0000313" key="3">
    <source>
        <dbReference type="Proteomes" id="UP000233469"/>
    </source>
</evidence>
<sequence length="52" mass="5679">MNRFIFSFVILLITLIALPNSEAYPNPGGFCCKTFGEEEPTAVANTKSQPTV</sequence>
<proteinExistence type="predicted"/>
<comment type="caution">
    <text evidence="2">The sequence shown here is derived from an EMBL/GenBank/DDBJ whole genome shotgun (WGS) entry which is preliminary data.</text>
</comment>
<protein>
    <submittedName>
        <fullName evidence="2">Uncharacterized protein</fullName>
    </submittedName>
</protein>